<evidence type="ECO:0000313" key="12">
    <source>
        <dbReference type="EMBL" id="NWH06017.1"/>
    </source>
</evidence>
<dbReference type="NCBIfam" id="NF001261">
    <property type="entry name" value="PRK00226.1-2"/>
    <property type="match status" value="1"/>
</dbReference>
<evidence type="ECO:0000256" key="7">
    <source>
        <dbReference type="ARBA" id="ARBA00030776"/>
    </source>
</evidence>
<dbReference type="FunFam" id="1.10.287.180:FF:000001">
    <property type="entry name" value="Transcription elongation factor GreA"/>
    <property type="match status" value="1"/>
</dbReference>
<organism evidence="12 13">
    <name type="scientific">Desulfobacter latus</name>
    <dbReference type="NCBI Taxonomy" id="2292"/>
    <lineage>
        <taxon>Bacteria</taxon>
        <taxon>Pseudomonadati</taxon>
        <taxon>Thermodesulfobacteriota</taxon>
        <taxon>Desulfobacteria</taxon>
        <taxon>Desulfobacterales</taxon>
        <taxon>Desulfobacteraceae</taxon>
        <taxon>Desulfobacter</taxon>
    </lineage>
</organism>
<dbReference type="PROSITE" id="PS00829">
    <property type="entry name" value="GREAB_1"/>
    <property type="match status" value="1"/>
</dbReference>
<dbReference type="Pfam" id="PF01272">
    <property type="entry name" value="GreA_GreB"/>
    <property type="match status" value="1"/>
</dbReference>
<evidence type="ECO:0000259" key="10">
    <source>
        <dbReference type="Pfam" id="PF01272"/>
    </source>
</evidence>
<dbReference type="GO" id="GO:0003746">
    <property type="term" value="F:translation elongation factor activity"/>
    <property type="evidence" value="ECO:0007669"/>
    <property type="project" value="UniProtKB-KW"/>
</dbReference>
<dbReference type="Proteomes" id="UP000553343">
    <property type="component" value="Unassembled WGS sequence"/>
</dbReference>
<evidence type="ECO:0000256" key="5">
    <source>
        <dbReference type="ARBA" id="ARBA00023163"/>
    </source>
</evidence>
<dbReference type="FunFam" id="3.10.50.30:FF:000001">
    <property type="entry name" value="Transcription elongation factor GreA"/>
    <property type="match status" value="1"/>
</dbReference>
<proteinExistence type="inferred from homology"/>
<keyword evidence="5 8" id="KW-0804">Transcription</keyword>
<feature type="domain" description="Transcription elongation factor GreA/GreB C-terminal" evidence="10">
    <location>
        <begin position="81"/>
        <end position="154"/>
    </location>
</feature>
<dbReference type="NCBIfam" id="NF001263">
    <property type="entry name" value="PRK00226.1-4"/>
    <property type="match status" value="1"/>
</dbReference>
<dbReference type="GO" id="GO:0032784">
    <property type="term" value="P:regulation of DNA-templated transcription elongation"/>
    <property type="evidence" value="ECO:0007669"/>
    <property type="project" value="UniProtKB-UniRule"/>
</dbReference>
<comment type="similarity">
    <text evidence="1 8 9">Belongs to the GreA/GreB family.</text>
</comment>
<dbReference type="EMBL" id="JACADJ010000055">
    <property type="protein sequence ID" value="NWH06017.1"/>
    <property type="molecule type" value="Genomic_DNA"/>
</dbReference>
<evidence type="ECO:0000256" key="4">
    <source>
        <dbReference type="ARBA" id="ARBA00023125"/>
    </source>
</evidence>
<dbReference type="GO" id="GO:0003677">
    <property type="term" value="F:DNA binding"/>
    <property type="evidence" value="ECO:0007669"/>
    <property type="project" value="UniProtKB-UniRule"/>
</dbReference>
<dbReference type="RefSeq" id="WP_178367472.1">
    <property type="nucleotide sequence ID" value="NZ_JACADJ010000055.1"/>
</dbReference>
<dbReference type="InterPro" id="IPR022691">
    <property type="entry name" value="Tscrpt_elong_fac_GreA/B_N"/>
</dbReference>
<dbReference type="InterPro" id="IPR001437">
    <property type="entry name" value="Tscrpt_elong_fac_GreA/B_C"/>
</dbReference>
<keyword evidence="4 8" id="KW-0238">DNA-binding</keyword>
<dbReference type="Pfam" id="PF03449">
    <property type="entry name" value="GreA_GreB_N"/>
    <property type="match status" value="1"/>
</dbReference>
<evidence type="ECO:0000256" key="6">
    <source>
        <dbReference type="ARBA" id="ARBA00024916"/>
    </source>
</evidence>
<dbReference type="SUPFAM" id="SSF46557">
    <property type="entry name" value="GreA transcript cleavage protein, N-terminal domain"/>
    <property type="match status" value="1"/>
</dbReference>
<evidence type="ECO:0000256" key="3">
    <source>
        <dbReference type="ARBA" id="ARBA00023015"/>
    </source>
</evidence>
<dbReference type="NCBIfam" id="NF001264">
    <property type="entry name" value="PRK00226.1-5"/>
    <property type="match status" value="1"/>
</dbReference>
<evidence type="ECO:0000256" key="1">
    <source>
        <dbReference type="ARBA" id="ARBA00008213"/>
    </source>
</evidence>
<keyword evidence="3 8" id="KW-0805">Transcription regulation</keyword>
<comment type="function">
    <text evidence="6 8 9">Necessary for efficient RNA polymerase transcription elongation past template-encoded arresting sites. The arresting sites in DNA have the property of trapping a certain fraction of elongating RNA polymerases that pass through, resulting in locked ternary complexes. Cleavage of the nascent transcript by cleavage factors such as GreA or GreB allows the resumption of elongation from the new 3'terminus. GreA releases sequences of 2 to 3 nucleotides.</text>
</comment>
<dbReference type="PROSITE" id="PS00830">
    <property type="entry name" value="GREAB_2"/>
    <property type="match status" value="1"/>
</dbReference>
<feature type="domain" description="Transcription elongation factor GreA/GreB N-terminal" evidence="11">
    <location>
        <begin position="4"/>
        <end position="74"/>
    </location>
</feature>
<dbReference type="PANTHER" id="PTHR30437">
    <property type="entry name" value="TRANSCRIPTION ELONGATION FACTOR GREA"/>
    <property type="match status" value="1"/>
</dbReference>
<sequence length="155" mass="17108">MDQIPVTKQGFATLKKELERLKTVDRPEIIKAIEVARAHGDLSENAEYHAAKERQSFIEGRIGELSYKIGNAKVIDPDSVTKDVVRFASRVLVENLDTEEEQEYMIVGEDEADIKKGKISVSSPLGSALIGKELGEEAIVQAPGGKRVYEVVDIL</sequence>
<evidence type="ECO:0000256" key="8">
    <source>
        <dbReference type="HAMAP-Rule" id="MF_00105"/>
    </source>
</evidence>
<evidence type="ECO:0000313" key="13">
    <source>
        <dbReference type="Proteomes" id="UP000553343"/>
    </source>
</evidence>
<dbReference type="InterPro" id="IPR028624">
    <property type="entry name" value="Tscrpt_elong_fac_GreA/B"/>
</dbReference>
<name>A0A850TCN8_9BACT</name>
<dbReference type="HAMAP" id="MF_00105">
    <property type="entry name" value="GreA_GreB"/>
    <property type="match status" value="1"/>
</dbReference>
<dbReference type="InterPro" id="IPR006359">
    <property type="entry name" value="Tscrpt_elong_fac_GreA"/>
</dbReference>
<keyword evidence="13" id="KW-1185">Reference proteome</keyword>
<evidence type="ECO:0000256" key="9">
    <source>
        <dbReference type="RuleBase" id="RU000556"/>
    </source>
</evidence>
<dbReference type="AlphaFoldDB" id="A0A850TCN8"/>
<dbReference type="NCBIfam" id="TIGR01462">
    <property type="entry name" value="greA"/>
    <property type="match status" value="1"/>
</dbReference>
<dbReference type="InterPro" id="IPR036805">
    <property type="entry name" value="Tscrpt_elong_fac_GreA/B_N_sf"/>
</dbReference>
<dbReference type="GO" id="GO:0006354">
    <property type="term" value="P:DNA-templated transcription elongation"/>
    <property type="evidence" value="ECO:0007669"/>
    <property type="project" value="TreeGrafter"/>
</dbReference>
<dbReference type="Gene3D" id="1.10.287.180">
    <property type="entry name" value="Transcription elongation factor, GreA/GreB, N-terminal domain"/>
    <property type="match status" value="1"/>
</dbReference>
<gene>
    <name evidence="8 12" type="primary">greA</name>
    <name evidence="12" type="ORF">HXW94_13635</name>
</gene>
<dbReference type="InterPro" id="IPR036953">
    <property type="entry name" value="GreA/GreB_C_sf"/>
</dbReference>
<dbReference type="Gene3D" id="3.10.50.30">
    <property type="entry name" value="Transcription elongation factor, GreA/GreB, C-terminal domain"/>
    <property type="match status" value="1"/>
</dbReference>
<evidence type="ECO:0000256" key="2">
    <source>
        <dbReference type="ARBA" id="ARBA00013729"/>
    </source>
</evidence>
<protein>
    <recommendedName>
        <fullName evidence="2 8">Transcription elongation factor GreA</fullName>
    </recommendedName>
    <alternativeName>
        <fullName evidence="7 8">Transcript cleavage factor GreA</fullName>
    </alternativeName>
</protein>
<dbReference type="PIRSF" id="PIRSF006092">
    <property type="entry name" value="GreA_GreB"/>
    <property type="match status" value="1"/>
</dbReference>
<dbReference type="PANTHER" id="PTHR30437:SF4">
    <property type="entry name" value="TRANSCRIPTION ELONGATION FACTOR GREA"/>
    <property type="match status" value="1"/>
</dbReference>
<dbReference type="SUPFAM" id="SSF54534">
    <property type="entry name" value="FKBP-like"/>
    <property type="match status" value="1"/>
</dbReference>
<comment type="caution">
    <text evidence="12">The sequence shown here is derived from an EMBL/GenBank/DDBJ whole genome shotgun (WGS) entry which is preliminary data.</text>
</comment>
<dbReference type="InterPro" id="IPR023459">
    <property type="entry name" value="Tscrpt_elong_fac_GreA/B_fam"/>
</dbReference>
<dbReference type="InterPro" id="IPR018151">
    <property type="entry name" value="TF_GreA/GreB_CS"/>
</dbReference>
<keyword evidence="12" id="KW-0648">Protein biosynthesis</keyword>
<dbReference type="GO" id="GO:0070063">
    <property type="term" value="F:RNA polymerase binding"/>
    <property type="evidence" value="ECO:0007669"/>
    <property type="project" value="InterPro"/>
</dbReference>
<reference evidence="12 13" key="1">
    <citation type="submission" date="2020-06" db="EMBL/GenBank/DDBJ databases">
        <title>High-quality draft genome of sulfate reducer Desulfobacter latus type strain AcrS2 isolated from marine sediment.</title>
        <authorList>
            <person name="Hoppe M."/>
            <person name="Larsen C.K."/>
            <person name="Marshall I.P.G."/>
            <person name="Schramm A."/>
            <person name="Marietou A.G."/>
        </authorList>
    </citation>
    <scope>NUCLEOTIDE SEQUENCE [LARGE SCALE GENOMIC DNA]</scope>
    <source>
        <strain evidence="12 13">AcRS2</strain>
    </source>
</reference>
<accession>A0A850TCN8</accession>
<evidence type="ECO:0000259" key="11">
    <source>
        <dbReference type="Pfam" id="PF03449"/>
    </source>
</evidence>
<keyword evidence="12" id="KW-0251">Elongation factor</keyword>